<evidence type="ECO:0000259" key="15">
    <source>
        <dbReference type="PROSITE" id="PS51462"/>
    </source>
</evidence>
<dbReference type="Gene3D" id="3.10.490.10">
    <property type="entry name" value="Gamma-glutamyl cyclotransferase-like"/>
    <property type="match status" value="1"/>
</dbReference>
<dbReference type="GO" id="GO:0046872">
    <property type="term" value="F:metal ion binding"/>
    <property type="evidence" value="ECO:0007669"/>
    <property type="project" value="UniProtKB-KW"/>
</dbReference>
<feature type="binding site" evidence="13">
    <location>
        <position position="250"/>
    </location>
    <ligand>
        <name>Mg(2+)</name>
        <dbReference type="ChEBI" id="CHEBI:18420"/>
        <label>1</label>
    </ligand>
</feature>
<comment type="caution">
    <text evidence="16">The sequence shown here is derived from an EMBL/GenBank/DDBJ whole genome shotgun (WGS) entry which is preliminary data.</text>
</comment>
<gene>
    <name evidence="16" type="ORF">BVC71_05600</name>
</gene>
<dbReference type="InterPro" id="IPR015797">
    <property type="entry name" value="NUDIX_hydrolase-like_dom_sf"/>
</dbReference>
<comment type="cofactor">
    <cofactor evidence="1 13">
        <name>Mg(2+)</name>
        <dbReference type="ChEBI" id="CHEBI:18420"/>
    </cofactor>
</comment>
<evidence type="ECO:0000313" key="16">
    <source>
        <dbReference type="EMBL" id="OUD10939.1"/>
    </source>
</evidence>
<dbReference type="PROSITE" id="PS00893">
    <property type="entry name" value="NUDIX_BOX"/>
    <property type="match status" value="1"/>
</dbReference>
<evidence type="ECO:0000256" key="13">
    <source>
        <dbReference type="PIRSR" id="PIRSR604385-2"/>
    </source>
</evidence>
<dbReference type="Gene3D" id="3.90.79.10">
    <property type="entry name" value="Nucleoside Triphosphate Pyrophosphohydrolase"/>
    <property type="match status" value="1"/>
</dbReference>
<feature type="binding site" evidence="13">
    <location>
        <position position="270"/>
    </location>
    <ligand>
        <name>Mg(2+)</name>
        <dbReference type="ChEBI" id="CHEBI:18420"/>
        <label>1</label>
    </ligand>
</feature>
<protein>
    <recommendedName>
        <fullName evidence="4">ADP-ribose pyrophosphatase</fullName>
        <ecNumber evidence="3">3.6.1.13</ecNumber>
    </recommendedName>
    <alternativeName>
        <fullName evidence="9">ADP-ribose diphosphatase</fullName>
    </alternativeName>
    <alternativeName>
        <fullName evidence="11">ADP-ribose phosphohydrolase</fullName>
    </alternativeName>
    <alternativeName>
        <fullName evidence="10">Adenosine diphosphoribose pyrophosphatase</fullName>
    </alternativeName>
</protein>
<comment type="similarity">
    <text evidence="2">Belongs to the Nudix hydrolase family. NudF subfamily.</text>
</comment>
<dbReference type="InterPro" id="IPR036568">
    <property type="entry name" value="GGCT-like_sf"/>
</dbReference>
<feature type="binding site" evidence="13">
    <location>
        <position position="319"/>
    </location>
    <ligand>
        <name>Mg(2+)</name>
        <dbReference type="ChEBI" id="CHEBI:18420"/>
        <label>1</label>
    </ligand>
</feature>
<evidence type="ECO:0000256" key="11">
    <source>
        <dbReference type="ARBA" id="ARBA00033056"/>
    </source>
</evidence>
<dbReference type="RefSeq" id="WP_086450580.1">
    <property type="nucleotide sequence ID" value="NZ_MSPP01000001.1"/>
</dbReference>
<evidence type="ECO:0000313" key="17">
    <source>
        <dbReference type="Proteomes" id="UP000194664"/>
    </source>
</evidence>
<sequence length="363" mass="40715">MKLFLFGSLRDPELFRTVAGDGGVSKPYNLAGYRVDRINGHEVPMLVRDEGSVAVGVMWTDLTPDQIDRLDRYERPWGYFPRIVNDGITVYWPNDDIVSSGEPWSFERWQATDAIVSRAAAAEIYAHNPPLSADQIVLRWPQIRARACSRARASQSTVPATLRRSAGFAAEKQLTALDGDFFKYRRVTLEHERFDGKPSGELPREAIIAFDAALVLPYDPKRDRFLLVEQFRVGPFLRGDANPWAIEPVAGIIDAEETPENAARREAEEEANLSVTDLRPMFAAYPSPGNSTEQYYAYAAICDLPDKLKGFGGLDSEAEDIRVHLVDREQALELIDTGEINILPLITMIYWVDRNRGNLGSPA</sequence>
<dbReference type="SUPFAM" id="SSF55811">
    <property type="entry name" value="Nudix"/>
    <property type="match status" value="1"/>
</dbReference>
<dbReference type="PANTHER" id="PTHR11839">
    <property type="entry name" value="UDP/ADP-SUGAR PYROPHOSPHATASE"/>
    <property type="match status" value="1"/>
</dbReference>
<feature type="short sequence motif" description="Nudix box" evidence="14">
    <location>
        <begin position="251"/>
        <end position="273"/>
    </location>
</feature>
<dbReference type="InterPro" id="IPR013024">
    <property type="entry name" value="GGCT-like"/>
</dbReference>
<dbReference type="Pfam" id="PF00293">
    <property type="entry name" value="NUDIX"/>
    <property type="match status" value="1"/>
</dbReference>
<dbReference type="PROSITE" id="PS51462">
    <property type="entry name" value="NUDIX"/>
    <property type="match status" value="1"/>
</dbReference>
<dbReference type="InterPro" id="IPR000086">
    <property type="entry name" value="NUDIX_hydrolase_dom"/>
</dbReference>
<comment type="catalytic activity">
    <reaction evidence="12">
        <text>ADP-D-ribose + H2O = D-ribose 5-phosphate + AMP + 2 H(+)</text>
        <dbReference type="Rhea" id="RHEA:10412"/>
        <dbReference type="ChEBI" id="CHEBI:15377"/>
        <dbReference type="ChEBI" id="CHEBI:15378"/>
        <dbReference type="ChEBI" id="CHEBI:57967"/>
        <dbReference type="ChEBI" id="CHEBI:78346"/>
        <dbReference type="ChEBI" id="CHEBI:456215"/>
        <dbReference type="EC" id="3.6.1.13"/>
    </reaction>
</comment>
<dbReference type="GO" id="GO:0005829">
    <property type="term" value="C:cytosol"/>
    <property type="evidence" value="ECO:0007669"/>
    <property type="project" value="TreeGrafter"/>
</dbReference>
<organism evidence="16 17">
    <name type="scientific">Marivivens niveibacter</name>
    <dbReference type="NCBI Taxonomy" id="1930667"/>
    <lineage>
        <taxon>Bacteria</taxon>
        <taxon>Pseudomonadati</taxon>
        <taxon>Pseudomonadota</taxon>
        <taxon>Alphaproteobacteria</taxon>
        <taxon>Rhodobacterales</taxon>
        <taxon>Paracoccaceae</taxon>
        <taxon>Marivivens group</taxon>
        <taxon>Marivivens</taxon>
    </lineage>
</organism>
<evidence type="ECO:0000256" key="10">
    <source>
        <dbReference type="ARBA" id="ARBA00030308"/>
    </source>
</evidence>
<feature type="binding site" evidence="13">
    <location>
        <position position="266"/>
    </location>
    <ligand>
        <name>Mg(2+)</name>
        <dbReference type="ChEBI" id="CHEBI:18420"/>
        <label>1</label>
    </ligand>
</feature>
<dbReference type="NCBIfam" id="TIGR00052">
    <property type="entry name" value="nudix-type nucleoside diphosphatase, YffH/AdpP family"/>
    <property type="match status" value="1"/>
</dbReference>
<dbReference type="InterPro" id="IPR009288">
    <property type="entry name" value="AIG2-like_dom"/>
</dbReference>
<evidence type="ECO:0000256" key="4">
    <source>
        <dbReference type="ARBA" id="ARBA00013297"/>
    </source>
</evidence>
<evidence type="ECO:0000256" key="2">
    <source>
        <dbReference type="ARBA" id="ARBA00007482"/>
    </source>
</evidence>
<dbReference type="InterPro" id="IPR020084">
    <property type="entry name" value="NUDIX_hydrolase_CS"/>
</dbReference>
<dbReference type="AlphaFoldDB" id="A0A251X2I5"/>
<dbReference type="GO" id="GO:0019693">
    <property type="term" value="P:ribose phosphate metabolic process"/>
    <property type="evidence" value="ECO:0007669"/>
    <property type="project" value="TreeGrafter"/>
</dbReference>
<proteinExistence type="inferred from homology"/>
<dbReference type="SUPFAM" id="SSF110857">
    <property type="entry name" value="Gamma-glutamyl cyclotransferase-like"/>
    <property type="match status" value="1"/>
</dbReference>
<dbReference type="Proteomes" id="UP000194664">
    <property type="component" value="Unassembled WGS sequence"/>
</dbReference>
<dbReference type="CDD" id="cd06661">
    <property type="entry name" value="GGCT_like"/>
    <property type="match status" value="1"/>
</dbReference>
<comment type="function">
    <text evidence="8">Acts on ADP-mannose and ADP-glucose as well as ADP-ribose. Prevents glycogen biosynthesis. The reaction catalyzed by this enzyme is a limiting step of the gluconeogenic process.</text>
</comment>
<dbReference type="InterPro" id="IPR004385">
    <property type="entry name" value="NDP_pyrophosphatase"/>
</dbReference>
<dbReference type="Pfam" id="PF06094">
    <property type="entry name" value="GGACT"/>
    <property type="match status" value="1"/>
</dbReference>
<evidence type="ECO:0000256" key="14">
    <source>
        <dbReference type="PIRSR" id="PIRSR604385-3"/>
    </source>
</evidence>
<evidence type="ECO:0000256" key="5">
    <source>
        <dbReference type="ARBA" id="ARBA00022723"/>
    </source>
</evidence>
<evidence type="ECO:0000256" key="12">
    <source>
        <dbReference type="ARBA" id="ARBA00049546"/>
    </source>
</evidence>
<evidence type="ECO:0000256" key="8">
    <source>
        <dbReference type="ARBA" id="ARBA00025164"/>
    </source>
</evidence>
<dbReference type="EC" id="3.6.1.13" evidence="3"/>
<evidence type="ECO:0000256" key="6">
    <source>
        <dbReference type="ARBA" id="ARBA00022801"/>
    </source>
</evidence>
<keyword evidence="6" id="KW-0378">Hydrolase</keyword>
<feature type="domain" description="Nudix hydrolase" evidence="15">
    <location>
        <begin position="208"/>
        <end position="348"/>
    </location>
</feature>
<keyword evidence="7 13" id="KW-0460">Magnesium</keyword>
<dbReference type="GO" id="GO:0019144">
    <property type="term" value="F:ADP-sugar diphosphatase activity"/>
    <property type="evidence" value="ECO:0007669"/>
    <property type="project" value="TreeGrafter"/>
</dbReference>
<accession>A0A251X2I5</accession>
<dbReference type="PANTHER" id="PTHR11839:SF5">
    <property type="entry name" value="ADP-RIBOSE PYROPHOSPHATASE"/>
    <property type="match status" value="1"/>
</dbReference>
<evidence type="ECO:0000256" key="7">
    <source>
        <dbReference type="ARBA" id="ARBA00022842"/>
    </source>
</evidence>
<dbReference type="OrthoDB" id="5292471at2"/>
<name>A0A251X2I5_9RHOB</name>
<dbReference type="GO" id="GO:0047631">
    <property type="term" value="F:ADP-ribose diphosphatase activity"/>
    <property type="evidence" value="ECO:0007669"/>
    <property type="project" value="UniProtKB-EC"/>
</dbReference>
<reference evidence="16 17" key="1">
    <citation type="submission" date="2016-12" db="EMBL/GenBank/DDBJ databases">
        <title>The draft genome sequence of HSLHS2.</title>
        <authorList>
            <person name="Hu D."/>
            <person name="Wang L."/>
            <person name="Shao Z."/>
        </authorList>
    </citation>
    <scope>NUCLEOTIDE SEQUENCE [LARGE SCALE GENOMIC DNA]</scope>
    <source>
        <strain evidence="16">MCCC 1A06712</strain>
    </source>
</reference>
<evidence type="ECO:0000256" key="9">
    <source>
        <dbReference type="ARBA" id="ARBA00030162"/>
    </source>
</evidence>
<evidence type="ECO:0000256" key="1">
    <source>
        <dbReference type="ARBA" id="ARBA00001946"/>
    </source>
</evidence>
<dbReference type="GO" id="GO:0006753">
    <property type="term" value="P:nucleoside phosphate metabolic process"/>
    <property type="evidence" value="ECO:0007669"/>
    <property type="project" value="TreeGrafter"/>
</dbReference>
<keyword evidence="5 13" id="KW-0479">Metal-binding</keyword>
<dbReference type="EMBL" id="MSPP01000001">
    <property type="protein sequence ID" value="OUD10939.1"/>
    <property type="molecule type" value="Genomic_DNA"/>
</dbReference>
<evidence type="ECO:0000256" key="3">
    <source>
        <dbReference type="ARBA" id="ARBA00012453"/>
    </source>
</evidence>
<keyword evidence="17" id="KW-1185">Reference proteome</keyword>